<organism evidence="2 3">
    <name type="scientific">Symbiodinium natans</name>
    <dbReference type="NCBI Taxonomy" id="878477"/>
    <lineage>
        <taxon>Eukaryota</taxon>
        <taxon>Sar</taxon>
        <taxon>Alveolata</taxon>
        <taxon>Dinophyceae</taxon>
        <taxon>Suessiales</taxon>
        <taxon>Symbiodiniaceae</taxon>
        <taxon>Symbiodinium</taxon>
    </lineage>
</organism>
<feature type="transmembrane region" description="Helical" evidence="1">
    <location>
        <begin position="83"/>
        <end position="102"/>
    </location>
</feature>
<keyword evidence="1" id="KW-0812">Transmembrane</keyword>
<keyword evidence="1" id="KW-0472">Membrane</keyword>
<keyword evidence="3" id="KW-1185">Reference proteome</keyword>
<accession>A0A812LWI0</accession>
<dbReference type="AlphaFoldDB" id="A0A812LWI0"/>
<dbReference type="EMBL" id="CAJNDS010001100">
    <property type="protein sequence ID" value="CAE7246934.1"/>
    <property type="molecule type" value="Genomic_DNA"/>
</dbReference>
<evidence type="ECO:0000313" key="3">
    <source>
        <dbReference type="Proteomes" id="UP000604046"/>
    </source>
</evidence>
<sequence>MPRKWLAGERTEFYGLSVASEHLDEFWSHSWRTMAWLKYVNILFLNNGFPAFVVAALCACAAFSAAVAGILPIQGGPNQTSIAHAWCTLAGTLGYYVTLFLWQRRKLAFLDIACISQTDEELKNVGLISGNFLAKGHLGHFLGAKGHFVVAKGHFFVAKGHSWLRVISFVAKGHFFVAKGNFLAKGHLGHFLGAKGHFVVAKGHFFVLRVISSWLRVISFVAKGHFFVAKGNFLAKGHLGHFLGAKGHFVVAKGHFFGHFFVAKGNFLAKGHLGHFLGAKGHFVVAKGHFFVLRVISSWLRVISFVAKGHFFVAKGNFLAKGHLGHFLGAKGHFVGHFFVAKGHFFVAKGHFFVAKGNFLAKGHFWGHFFVAKGHFFVAKGNFLAKGHFWVAKGHFLGAKGHFVVAISSWLRVISFVAKGMGAFLRSFFLVTQSRFFFDHVGLRDSAYFATGELLLFVYGVVVNGRSQQYKEMAGFLHSKGPCADKSLLVCPVFTGPVLALAHLSLSVLLLTLFCTGLPLFPWAGIFASAMLFPCLLLLARVVIHHCRSIDAIQCQVRHFTVQQCSCSCCDFGHVDADGSTLMCDRLILLRSISAWFGSVESFESLVRTRLLKALVYQLANQAFSYWRIVQAASPAAFALLDLLYWHYPDKIVIVLEATLKSATYLFCLVPCLGQLLLRLAYRIRNLGHSKRAQWLLSAALVAAAASLLYGAYFFCEVALRRLSANTLGNFVPGDLALLTVMGAATVALWRCMPAIEMIETPHDPSGGSKPAPPSAPVFAAPGTRIGASLSL</sequence>
<gene>
    <name evidence="2" type="ORF">SNAT2548_LOCUS11781</name>
</gene>
<feature type="transmembrane region" description="Helical" evidence="1">
    <location>
        <begin position="694"/>
        <end position="715"/>
    </location>
</feature>
<name>A0A812LWI0_9DINO</name>
<feature type="transmembrane region" description="Helical" evidence="1">
    <location>
        <begin position="663"/>
        <end position="682"/>
    </location>
</feature>
<reference evidence="2" key="1">
    <citation type="submission" date="2021-02" db="EMBL/GenBank/DDBJ databases">
        <authorList>
            <person name="Dougan E. K."/>
            <person name="Rhodes N."/>
            <person name="Thang M."/>
            <person name="Chan C."/>
        </authorList>
    </citation>
    <scope>NUCLEOTIDE SEQUENCE</scope>
</reference>
<feature type="transmembrane region" description="Helical" evidence="1">
    <location>
        <begin position="446"/>
        <end position="467"/>
    </location>
</feature>
<feature type="transmembrane region" description="Helical" evidence="1">
    <location>
        <begin position="727"/>
        <end position="750"/>
    </location>
</feature>
<proteinExistence type="predicted"/>
<comment type="caution">
    <text evidence="2">The sequence shown here is derived from an EMBL/GenBank/DDBJ whole genome shotgun (WGS) entry which is preliminary data.</text>
</comment>
<dbReference type="Proteomes" id="UP000604046">
    <property type="component" value="Unassembled WGS sequence"/>
</dbReference>
<protein>
    <submittedName>
        <fullName evidence="2">Uncharacterized protein</fullName>
    </submittedName>
</protein>
<feature type="transmembrane region" description="Helical" evidence="1">
    <location>
        <begin position="520"/>
        <end position="540"/>
    </location>
</feature>
<feature type="transmembrane region" description="Helical" evidence="1">
    <location>
        <begin position="42"/>
        <end position="71"/>
    </location>
</feature>
<evidence type="ECO:0000313" key="2">
    <source>
        <dbReference type="EMBL" id="CAE7246934.1"/>
    </source>
</evidence>
<feature type="transmembrane region" description="Helical" evidence="1">
    <location>
        <begin position="629"/>
        <end position="648"/>
    </location>
</feature>
<keyword evidence="1" id="KW-1133">Transmembrane helix</keyword>
<evidence type="ECO:0000256" key="1">
    <source>
        <dbReference type="SAM" id="Phobius"/>
    </source>
</evidence>
<feature type="transmembrane region" description="Helical" evidence="1">
    <location>
        <begin position="488"/>
        <end position="514"/>
    </location>
</feature>
<feature type="transmembrane region" description="Helical" evidence="1">
    <location>
        <begin position="403"/>
        <end position="426"/>
    </location>
</feature>